<dbReference type="Gene3D" id="1.10.357.10">
    <property type="entry name" value="Tetracycline Repressor, domain 2"/>
    <property type="match status" value="1"/>
</dbReference>
<keyword evidence="1" id="KW-0678">Repressor</keyword>
<dbReference type="Pfam" id="PF22604">
    <property type="entry name" value="TetR_HI_0893_C"/>
    <property type="match status" value="1"/>
</dbReference>
<dbReference type="InterPro" id="IPR009057">
    <property type="entry name" value="Homeodomain-like_sf"/>
</dbReference>
<evidence type="ECO:0000256" key="2">
    <source>
        <dbReference type="ARBA" id="ARBA00023125"/>
    </source>
</evidence>
<dbReference type="PROSITE" id="PS50977">
    <property type="entry name" value="HTH_TETR_2"/>
    <property type="match status" value="1"/>
</dbReference>
<name>A0ABU8F9L8_9BACI</name>
<keyword evidence="2 3" id="KW-0238">DNA-binding</keyword>
<protein>
    <submittedName>
        <fullName evidence="5">TetR family transcriptional regulator</fullName>
    </submittedName>
</protein>
<dbReference type="PANTHER" id="PTHR43479:SF11">
    <property type="entry name" value="ACREF_ENVCD OPERON REPRESSOR-RELATED"/>
    <property type="match status" value="1"/>
</dbReference>
<feature type="domain" description="HTH tetR-type" evidence="4">
    <location>
        <begin position="37"/>
        <end position="97"/>
    </location>
</feature>
<dbReference type="Proteomes" id="UP001364890">
    <property type="component" value="Unassembled WGS sequence"/>
</dbReference>
<dbReference type="InterPro" id="IPR054422">
    <property type="entry name" value="TetR-like_HI_0893_C"/>
</dbReference>
<keyword evidence="6" id="KW-1185">Reference proteome</keyword>
<evidence type="ECO:0000313" key="6">
    <source>
        <dbReference type="Proteomes" id="UP001364890"/>
    </source>
</evidence>
<dbReference type="PANTHER" id="PTHR43479">
    <property type="entry name" value="ACREF/ENVCD OPERON REPRESSOR-RELATED"/>
    <property type="match status" value="1"/>
</dbReference>
<evidence type="ECO:0000256" key="1">
    <source>
        <dbReference type="ARBA" id="ARBA00022491"/>
    </source>
</evidence>
<feature type="DNA-binding region" description="H-T-H motif" evidence="3">
    <location>
        <begin position="60"/>
        <end position="79"/>
    </location>
</feature>
<accession>A0ABU8F9L8</accession>
<dbReference type="SUPFAM" id="SSF46689">
    <property type="entry name" value="Homeodomain-like"/>
    <property type="match status" value="1"/>
</dbReference>
<dbReference type="InterPro" id="IPR036271">
    <property type="entry name" value="Tet_transcr_reg_TetR-rel_C_sf"/>
</dbReference>
<proteinExistence type="predicted"/>
<reference evidence="5 6" key="1">
    <citation type="submission" date="2024-01" db="EMBL/GenBank/DDBJ databases">
        <title>Seven novel Bacillus-like species.</title>
        <authorList>
            <person name="Liu G."/>
        </authorList>
    </citation>
    <scope>NUCLEOTIDE SEQUENCE [LARGE SCALE GENOMIC DNA]</scope>
    <source>
        <strain evidence="5 6">FJAT-51614</strain>
    </source>
</reference>
<evidence type="ECO:0000256" key="3">
    <source>
        <dbReference type="PROSITE-ProRule" id="PRU00335"/>
    </source>
</evidence>
<dbReference type="SUPFAM" id="SSF48498">
    <property type="entry name" value="Tetracyclin repressor-like, C-terminal domain"/>
    <property type="match status" value="1"/>
</dbReference>
<gene>
    <name evidence="5" type="ORF">WAX74_18980</name>
</gene>
<dbReference type="InterPro" id="IPR050624">
    <property type="entry name" value="HTH-type_Tx_Regulator"/>
</dbReference>
<evidence type="ECO:0000259" key="4">
    <source>
        <dbReference type="PROSITE" id="PS50977"/>
    </source>
</evidence>
<dbReference type="PRINTS" id="PR00455">
    <property type="entry name" value="HTHTETR"/>
</dbReference>
<sequence>MLFINVFETEYFGILFGKQFDFERTFDYNRFMKNKTENKMELIYQTTIALLNEIGLSDISMSKIAKRASISSSSIYFYFESKEDLLIKLYFNLKDQMHQQMFRGITADMSVRDGFEKILRNYSNYIVNNKANFLLMEQFLDSPFIRKSCKDQNGGVFKPIYALFERGIKEGLFKDSETNLLVTYSCLPFVQMGKEYINGEYEFSSANIDIMIQMSWNAIKA</sequence>
<comment type="caution">
    <text evidence="5">The sequence shown here is derived from an EMBL/GenBank/DDBJ whole genome shotgun (WGS) entry which is preliminary data.</text>
</comment>
<evidence type="ECO:0000313" key="5">
    <source>
        <dbReference type="EMBL" id="MEI4771707.1"/>
    </source>
</evidence>
<organism evidence="5 6">
    <name type="scientific">Psychrobacillus mangrovi</name>
    <dbReference type="NCBI Taxonomy" id="3117745"/>
    <lineage>
        <taxon>Bacteria</taxon>
        <taxon>Bacillati</taxon>
        <taxon>Bacillota</taxon>
        <taxon>Bacilli</taxon>
        <taxon>Bacillales</taxon>
        <taxon>Bacillaceae</taxon>
        <taxon>Psychrobacillus</taxon>
    </lineage>
</organism>
<dbReference type="Pfam" id="PF00440">
    <property type="entry name" value="TetR_N"/>
    <property type="match status" value="1"/>
</dbReference>
<dbReference type="EMBL" id="JBAWSY010000025">
    <property type="protein sequence ID" value="MEI4771707.1"/>
    <property type="molecule type" value="Genomic_DNA"/>
</dbReference>
<dbReference type="InterPro" id="IPR001647">
    <property type="entry name" value="HTH_TetR"/>
</dbReference>